<gene>
    <name evidence="1" type="ORF">AS030_02605</name>
</gene>
<protein>
    <submittedName>
        <fullName evidence="1">Uncharacterized protein</fullName>
    </submittedName>
</protein>
<accession>A0A0V8JBM8</accession>
<reference evidence="1 2" key="1">
    <citation type="journal article" date="2014" name="Antonie Van Leeuwenhoek">
        <title>Fictibacillus enclensis sp. nov., isolated from marine sediment.</title>
        <authorList>
            <person name="Dastager S.G."/>
            <person name="Mawlankar R."/>
            <person name="Srinivasan K."/>
            <person name="Tang S.K."/>
            <person name="Lee J.C."/>
            <person name="Ramana V.V."/>
            <person name="Shouche Y.S."/>
        </authorList>
    </citation>
    <scope>NUCLEOTIDE SEQUENCE [LARGE SCALE GENOMIC DNA]</scope>
    <source>
        <strain evidence="1 2">NIO-1003</strain>
    </source>
</reference>
<organism evidence="1 2">
    <name type="scientific">Fictibacillus enclensis</name>
    <dbReference type="NCBI Taxonomy" id="1017270"/>
    <lineage>
        <taxon>Bacteria</taxon>
        <taxon>Bacillati</taxon>
        <taxon>Bacillota</taxon>
        <taxon>Bacilli</taxon>
        <taxon>Bacillales</taxon>
        <taxon>Fictibacillaceae</taxon>
        <taxon>Fictibacillus</taxon>
    </lineage>
</organism>
<dbReference type="AlphaFoldDB" id="A0A0V8JBM8"/>
<keyword evidence="2" id="KW-1185">Reference proteome</keyword>
<dbReference type="Proteomes" id="UP000054099">
    <property type="component" value="Unassembled WGS sequence"/>
</dbReference>
<evidence type="ECO:0000313" key="2">
    <source>
        <dbReference type="Proteomes" id="UP000054099"/>
    </source>
</evidence>
<proteinExistence type="predicted"/>
<comment type="caution">
    <text evidence="1">The sequence shown here is derived from an EMBL/GenBank/DDBJ whole genome shotgun (WGS) entry which is preliminary data.</text>
</comment>
<evidence type="ECO:0000313" key="1">
    <source>
        <dbReference type="EMBL" id="KSU84462.1"/>
    </source>
</evidence>
<sequence>MNHTIFCTLFLQVVDDYSGRPPKPFIQYREDKLIGRGKGPPFFQLSKSERIIDTGKTTIEEPLLVPRLLF</sequence>
<dbReference type="EMBL" id="LNQN01000001">
    <property type="protein sequence ID" value="KSU84462.1"/>
    <property type="molecule type" value="Genomic_DNA"/>
</dbReference>
<name>A0A0V8JBM8_9BACL</name>